<evidence type="ECO:0000313" key="3">
    <source>
        <dbReference type="Proteomes" id="UP000828924"/>
    </source>
</evidence>
<name>A0ABY3WHU1_9ACTN</name>
<dbReference type="EMBL" id="CP071872">
    <property type="protein sequence ID" value="UNM10942.1"/>
    <property type="molecule type" value="Genomic_DNA"/>
</dbReference>
<sequence length="101" mass="10844">MSVEGTWDLTIATPIGRIKPVLELRRVGRELTGTAYGAGEEVPLSDVTVDGDRLTWKQSITKPLRLNLAFAVTVDGETLTGTSRAGRLPASKVTGRRRAAP</sequence>
<proteinExistence type="predicted"/>
<accession>A0ABY3WHU1</accession>
<feature type="region of interest" description="Disordered" evidence="1">
    <location>
        <begin position="81"/>
        <end position="101"/>
    </location>
</feature>
<gene>
    <name evidence="2" type="ORF">J4032_04900</name>
</gene>
<reference evidence="2 3" key="1">
    <citation type="submission" date="2021-03" db="EMBL/GenBank/DDBJ databases">
        <title>Complete genome of Streptomyces formicae strain 1H-GS9 (DSM 100524).</title>
        <authorList>
            <person name="Atanasov K.E."/>
            <person name="Altabella T."/>
            <person name="Ferrer A."/>
        </authorList>
    </citation>
    <scope>NUCLEOTIDE SEQUENCE [LARGE SCALE GENOMIC DNA]</scope>
    <source>
        <strain evidence="2 3">1H-GS9</strain>
    </source>
</reference>
<dbReference type="RefSeq" id="WP_242329482.1">
    <property type="nucleotide sequence ID" value="NZ_CP071872.1"/>
</dbReference>
<protein>
    <submittedName>
        <fullName evidence="2">Uncharacterized protein</fullName>
    </submittedName>
</protein>
<evidence type="ECO:0000256" key="1">
    <source>
        <dbReference type="SAM" id="MobiDB-lite"/>
    </source>
</evidence>
<evidence type="ECO:0000313" key="2">
    <source>
        <dbReference type="EMBL" id="UNM10942.1"/>
    </source>
</evidence>
<organism evidence="2 3">
    <name type="scientific">Streptomyces formicae</name>
    <dbReference type="NCBI Taxonomy" id="1616117"/>
    <lineage>
        <taxon>Bacteria</taxon>
        <taxon>Bacillati</taxon>
        <taxon>Actinomycetota</taxon>
        <taxon>Actinomycetes</taxon>
        <taxon>Kitasatosporales</taxon>
        <taxon>Streptomycetaceae</taxon>
        <taxon>Streptomyces</taxon>
    </lineage>
</organism>
<dbReference type="Proteomes" id="UP000828924">
    <property type="component" value="Chromosome"/>
</dbReference>
<keyword evidence="3" id="KW-1185">Reference proteome</keyword>